<reference evidence="8 9" key="1">
    <citation type="submission" date="2024-02" db="EMBL/GenBank/DDBJ databases">
        <title>Discinaceae phylogenomics.</title>
        <authorList>
            <person name="Dirks A.C."/>
            <person name="James T.Y."/>
        </authorList>
    </citation>
    <scope>NUCLEOTIDE SEQUENCE [LARGE SCALE GENOMIC DNA]</scope>
    <source>
        <strain evidence="8 9">ACD0624</strain>
    </source>
</reference>
<feature type="transmembrane region" description="Helical" evidence="7">
    <location>
        <begin position="16"/>
        <end position="39"/>
    </location>
</feature>
<organism evidence="8 9">
    <name type="scientific">Discina gigas</name>
    <dbReference type="NCBI Taxonomy" id="1032678"/>
    <lineage>
        <taxon>Eukaryota</taxon>
        <taxon>Fungi</taxon>
        <taxon>Dikarya</taxon>
        <taxon>Ascomycota</taxon>
        <taxon>Pezizomycotina</taxon>
        <taxon>Pezizomycetes</taxon>
        <taxon>Pezizales</taxon>
        <taxon>Discinaceae</taxon>
        <taxon>Discina</taxon>
    </lineage>
</organism>
<protein>
    <recommendedName>
        <fullName evidence="10">Cytochrome P450</fullName>
    </recommendedName>
</protein>
<dbReference type="Pfam" id="PF00067">
    <property type="entry name" value="p450"/>
    <property type="match status" value="1"/>
</dbReference>
<keyword evidence="7" id="KW-0472">Membrane</keyword>
<evidence type="ECO:0000256" key="7">
    <source>
        <dbReference type="SAM" id="Phobius"/>
    </source>
</evidence>
<keyword evidence="9" id="KW-1185">Reference proteome</keyword>
<evidence type="ECO:0000313" key="9">
    <source>
        <dbReference type="Proteomes" id="UP001447188"/>
    </source>
</evidence>
<keyword evidence="6" id="KW-0503">Monooxygenase</keyword>
<dbReference type="PANTHER" id="PTHR24305">
    <property type="entry name" value="CYTOCHROME P450"/>
    <property type="match status" value="1"/>
</dbReference>
<dbReference type="InterPro" id="IPR050121">
    <property type="entry name" value="Cytochrome_P450_monoxygenase"/>
</dbReference>
<dbReference type="InterPro" id="IPR001128">
    <property type="entry name" value="Cyt_P450"/>
</dbReference>
<evidence type="ECO:0000256" key="3">
    <source>
        <dbReference type="ARBA" id="ARBA00022723"/>
    </source>
</evidence>
<name>A0ABR3G949_9PEZI</name>
<keyword evidence="7" id="KW-1133">Transmembrane helix</keyword>
<dbReference type="InterPro" id="IPR036396">
    <property type="entry name" value="Cyt_P450_sf"/>
</dbReference>
<keyword evidence="3" id="KW-0479">Metal-binding</keyword>
<evidence type="ECO:0008006" key="10">
    <source>
        <dbReference type="Google" id="ProtNLM"/>
    </source>
</evidence>
<comment type="cofactor">
    <cofactor evidence="1">
        <name>heme</name>
        <dbReference type="ChEBI" id="CHEBI:30413"/>
    </cofactor>
</comment>
<evidence type="ECO:0000256" key="5">
    <source>
        <dbReference type="ARBA" id="ARBA00023004"/>
    </source>
</evidence>
<gene>
    <name evidence="8" type="ORF">Q9L58_008651</name>
</gene>
<comment type="similarity">
    <text evidence="2">Belongs to the cytochrome P450 family.</text>
</comment>
<keyword evidence="7" id="KW-0812">Transmembrane</keyword>
<dbReference type="Gene3D" id="1.10.630.10">
    <property type="entry name" value="Cytochrome P450"/>
    <property type="match status" value="1"/>
</dbReference>
<keyword evidence="5" id="KW-0408">Iron</keyword>
<dbReference type="SUPFAM" id="SSF48264">
    <property type="entry name" value="Cytochrome P450"/>
    <property type="match status" value="1"/>
</dbReference>
<dbReference type="PANTHER" id="PTHR24305:SF157">
    <property type="entry name" value="N-ACETYLTRYPTOPHAN 6-HYDROXYLASE IVOC-RELATED"/>
    <property type="match status" value="1"/>
</dbReference>
<comment type="caution">
    <text evidence="8">The sequence shown here is derived from an EMBL/GenBank/DDBJ whole genome shotgun (WGS) entry which is preliminary data.</text>
</comment>
<accession>A0ABR3G949</accession>
<proteinExistence type="inferred from homology"/>
<evidence type="ECO:0000256" key="4">
    <source>
        <dbReference type="ARBA" id="ARBA00023002"/>
    </source>
</evidence>
<keyword evidence="4" id="KW-0560">Oxidoreductase</keyword>
<evidence type="ECO:0000256" key="1">
    <source>
        <dbReference type="ARBA" id="ARBA00001971"/>
    </source>
</evidence>
<dbReference type="EMBL" id="JBBBZM010000167">
    <property type="protein sequence ID" value="KAL0632467.1"/>
    <property type="molecule type" value="Genomic_DNA"/>
</dbReference>
<evidence type="ECO:0000256" key="6">
    <source>
        <dbReference type="ARBA" id="ARBA00023033"/>
    </source>
</evidence>
<dbReference type="Proteomes" id="UP001447188">
    <property type="component" value="Unassembled WGS sequence"/>
</dbReference>
<evidence type="ECO:0000313" key="8">
    <source>
        <dbReference type="EMBL" id="KAL0632467.1"/>
    </source>
</evidence>
<evidence type="ECO:0000256" key="2">
    <source>
        <dbReference type="ARBA" id="ARBA00010617"/>
    </source>
</evidence>
<sequence length="275" mass="31963">MEIDIPSYFGEMRNFVSYYLLETLFGPSILLGGVVWIILRSIHRIYFDSLSHFPGPKLAAIGPWYERYYDIVRGGLMTEKLAELHKIYGPYVRISHVEVHTVDPEAWGQIYNTTSQFKKAPSPAVYAHPMAQCSLFGLRDPVEHKARRQLLEPLFAKKTIRNLSWMFMSKVQKQLLRYEEYAGSGKVLDVWNSTRCMTLETMDQFLFAGSINSLEHNDFKHPLLSVFDSQSDTLHIFRHFPWIAWVAVNLPIRFIQKLWPDIGALASFQEVVIFR</sequence>